<protein>
    <recommendedName>
        <fullName evidence="4">Membrane protein 6-pyruvoyl-tetrahydropterin synthase-related domain-containing protein</fullName>
    </recommendedName>
</protein>
<feature type="transmembrane region" description="Helical" evidence="1">
    <location>
        <begin position="91"/>
        <end position="111"/>
    </location>
</feature>
<evidence type="ECO:0008006" key="4">
    <source>
        <dbReference type="Google" id="ProtNLM"/>
    </source>
</evidence>
<accession>A0A2H0VIM2</accession>
<feature type="transmembrane region" description="Helical" evidence="1">
    <location>
        <begin position="498"/>
        <end position="518"/>
    </location>
</feature>
<keyword evidence="1" id="KW-0472">Membrane</keyword>
<keyword evidence="1" id="KW-1133">Transmembrane helix</keyword>
<dbReference type="AlphaFoldDB" id="A0A2H0VIM2"/>
<feature type="transmembrane region" description="Helical" evidence="1">
    <location>
        <begin position="354"/>
        <end position="372"/>
    </location>
</feature>
<dbReference type="Proteomes" id="UP000230796">
    <property type="component" value="Unassembled WGS sequence"/>
</dbReference>
<reference evidence="3" key="1">
    <citation type="submission" date="2017-09" db="EMBL/GenBank/DDBJ databases">
        <title>Depth-based differentiation of microbial function through sediment-hosted aquifers and enrichment of novel symbionts in the deep terrestrial subsurface.</title>
        <authorList>
            <person name="Probst A.J."/>
            <person name="Ladd B."/>
            <person name="Jarett J.K."/>
            <person name="Geller-Mcgrath D.E."/>
            <person name="Sieber C.M.K."/>
            <person name="Emerson J.B."/>
            <person name="Anantharaman K."/>
            <person name="Thomas B.C."/>
            <person name="Malmstrom R."/>
            <person name="Stieglmeier M."/>
            <person name="Klingl A."/>
            <person name="Woyke T."/>
            <person name="Ryan C.M."/>
            <person name="Banfield J.F."/>
        </authorList>
    </citation>
    <scope>NUCLEOTIDE SEQUENCE [LARGE SCALE GENOMIC DNA]</scope>
</reference>
<evidence type="ECO:0000313" key="2">
    <source>
        <dbReference type="EMBL" id="PIR98955.1"/>
    </source>
</evidence>
<comment type="caution">
    <text evidence="2">The sequence shown here is derived from an EMBL/GenBank/DDBJ whole genome shotgun (WGS) entry which is preliminary data.</text>
</comment>
<gene>
    <name evidence="2" type="ORF">COT87_02000</name>
</gene>
<sequence length="527" mass="59776">MKWLVGLGLGFILLLFMRDLAKPGLPMFHDSNPHISRMIAYHTALQDGQFPPMWAKEVLGGIGSPVMMLNYQLPYLLSEGFVRIGLSYFDSYKLVLALSFVLSGLLMYLALRSKYGILAGWAGSLIYTLAPYRFVDIFVRGALGESLTFIFPPLLAWGYFRSSTSLLILGWAGLFLTHPIASAVFSIFFLGYCLVVKKKFNWIAYTVAVMIAMFNLLPTLTLTKFTYYSPTLSDTLLMFPMLSQLIYSRWGYGVSLPGTADGMSFAIGVTQWGVIITGLLLALKNKNLELKYLVTTSMIGLFFILPISIPIYRLLHLTNFIDFPWRLIFFVIFVSAWMGAWLINQITKVSNKKFIVFGMTVVMIGMALPMAHTDKYWDKPLTWFVRETGDSYGEYTPRTRATRDSAPFWERAEFVRGTGEIKTLVEKSNWQRYLITANEDSQVRINTAYFPGWIIPPNCFVTKRSLTHIDDSGLIGCPVAKGESTLEIKFESLPVQRVGNLITLAGIGIYLWILYRSFYPHITKKMQ</sequence>
<evidence type="ECO:0000256" key="1">
    <source>
        <dbReference type="SAM" id="Phobius"/>
    </source>
</evidence>
<dbReference type="EMBL" id="PFAF01000041">
    <property type="protein sequence ID" value="PIR98955.1"/>
    <property type="molecule type" value="Genomic_DNA"/>
</dbReference>
<keyword evidence="1" id="KW-0812">Transmembrane</keyword>
<feature type="transmembrane region" description="Helical" evidence="1">
    <location>
        <begin position="167"/>
        <end position="190"/>
    </location>
</feature>
<proteinExistence type="predicted"/>
<feature type="transmembrane region" description="Helical" evidence="1">
    <location>
        <begin position="141"/>
        <end position="160"/>
    </location>
</feature>
<feature type="transmembrane region" description="Helical" evidence="1">
    <location>
        <begin position="323"/>
        <end position="342"/>
    </location>
</feature>
<feature type="transmembrane region" description="Helical" evidence="1">
    <location>
        <begin position="290"/>
        <end position="311"/>
    </location>
</feature>
<feature type="transmembrane region" description="Helical" evidence="1">
    <location>
        <begin position="264"/>
        <end position="283"/>
    </location>
</feature>
<feature type="transmembrane region" description="Helical" evidence="1">
    <location>
        <begin position="202"/>
        <end position="223"/>
    </location>
</feature>
<organism evidence="2 3">
    <name type="scientific">Candidatus Collierbacteria bacterium CG10_big_fil_rev_8_21_14_0_10_44_9</name>
    <dbReference type="NCBI Taxonomy" id="1974535"/>
    <lineage>
        <taxon>Bacteria</taxon>
        <taxon>Candidatus Collieribacteriota</taxon>
    </lineage>
</organism>
<evidence type="ECO:0000313" key="3">
    <source>
        <dbReference type="Proteomes" id="UP000230796"/>
    </source>
</evidence>
<name>A0A2H0VIM2_9BACT</name>